<feature type="compositionally biased region" description="Pro residues" evidence="1">
    <location>
        <begin position="438"/>
        <end position="451"/>
    </location>
</feature>
<keyword evidence="3" id="KW-1185">Reference proteome</keyword>
<evidence type="ECO:0000256" key="1">
    <source>
        <dbReference type="SAM" id="MobiDB-lite"/>
    </source>
</evidence>
<dbReference type="EMBL" id="MU004186">
    <property type="protein sequence ID" value="KAF2497650.1"/>
    <property type="molecule type" value="Genomic_DNA"/>
</dbReference>
<feature type="compositionally biased region" description="Basic and acidic residues" evidence="1">
    <location>
        <begin position="469"/>
        <end position="481"/>
    </location>
</feature>
<protein>
    <recommendedName>
        <fullName evidence="4">C3H1-type domain-containing protein</fullName>
    </recommendedName>
</protein>
<feature type="region of interest" description="Disordered" evidence="1">
    <location>
        <begin position="1"/>
        <end position="95"/>
    </location>
</feature>
<name>A0A6A6R138_9PEZI</name>
<feature type="region of interest" description="Disordered" evidence="1">
    <location>
        <begin position="270"/>
        <end position="302"/>
    </location>
</feature>
<reference evidence="2" key="1">
    <citation type="journal article" date="2020" name="Stud. Mycol.">
        <title>101 Dothideomycetes genomes: a test case for predicting lifestyles and emergence of pathogens.</title>
        <authorList>
            <person name="Haridas S."/>
            <person name="Albert R."/>
            <person name="Binder M."/>
            <person name="Bloem J."/>
            <person name="Labutti K."/>
            <person name="Salamov A."/>
            <person name="Andreopoulos B."/>
            <person name="Baker S."/>
            <person name="Barry K."/>
            <person name="Bills G."/>
            <person name="Bluhm B."/>
            <person name="Cannon C."/>
            <person name="Castanera R."/>
            <person name="Culley D."/>
            <person name="Daum C."/>
            <person name="Ezra D."/>
            <person name="Gonzalez J."/>
            <person name="Henrissat B."/>
            <person name="Kuo A."/>
            <person name="Liang C."/>
            <person name="Lipzen A."/>
            <person name="Lutzoni F."/>
            <person name="Magnuson J."/>
            <person name="Mondo S."/>
            <person name="Nolan M."/>
            <person name="Ohm R."/>
            <person name="Pangilinan J."/>
            <person name="Park H.-J."/>
            <person name="Ramirez L."/>
            <person name="Alfaro M."/>
            <person name="Sun H."/>
            <person name="Tritt A."/>
            <person name="Yoshinaga Y."/>
            <person name="Zwiers L.-H."/>
            <person name="Turgeon B."/>
            <person name="Goodwin S."/>
            <person name="Spatafora J."/>
            <person name="Crous P."/>
            <person name="Grigoriev I."/>
        </authorList>
    </citation>
    <scope>NUCLEOTIDE SEQUENCE</scope>
    <source>
        <strain evidence="2">CBS 269.34</strain>
    </source>
</reference>
<dbReference type="Proteomes" id="UP000799750">
    <property type="component" value="Unassembled WGS sequence"/>
</dbReference>
<feature type="region of interest" description="Disordered" evidence="1">
    <location>
        <begin position="331"/>
        <end position="377"/>
    </location>
</feature>
<sequence length="504" mass="56363">MSNRFSPPGRGSKRLRHTNSTADIDDRDLDYGRLSRPSSVDSFKPRSEPLLSREWSAPSALESLVEQEDSYEIEDMSSQELHAAPRSHGQAESGTMPYDHDELASTGLTNEEYQNPSTPTALSPQHQNTFAPATASPGYPIAMMGMSPNVSHRRYTSQEKAATPVIQHRQPAYWSGYRQPTHPYPSQPPPIAVQHGFRLPFQTPQPTHPDDPSLPKNFNFQPLTCFFWKTRAHGCKFTAGECQFAHWDTGALAPAPKDFDLGLSKRELKKERPAIANRRGGDEEQRKKRPPFRVPSGNNLLTKPVLTKPVLTKPVLTKPVLTKPVLTKPVLTKPSLDAPSPNSPYAHSTQQPHPHTPNPHHPLQQPQPFSGGPGVGVGGGVAAYQHARGYQVPYQQHLNSPPYGYGGGLQSPYLSPRQQAHRRPHQPSPFSPFHTPYSSPPQNPPLPPGAPQGPQQQRRQKLPPAEEALAGRERAIEEKERQLRMWETRLRQWEEGLCERERRM</sequence>
<proteinExistence type="predicted"/>
<feature type="compositionally biased region" description="Acidic residues" evidence="1">
    <location>
        <begin position="65"/>
        <end position="77"/>
    </location>
</feature>
<evidence type="ECO:0008006" key="4">
    <source>
        <dbReference type="Google" id="ProtNLM"/>
    </source>
</evidence>
<feature type="compositionally biased region" description="Low complexity" evidence="1">
    <location>
        <begin position="452"/>
        <end position="465"/>
    </location>
</feature>
<accession>A0A6A6R138</accession>
<feature type="region of interest" description="Disordered" evidence="1">
    <location>
        <begin position="398"/>
        <end position="481"/>
    </location>
</feature>
<feature type="compositionally biased region" description="Basic and acidic residues" evidence="1">
    <location>
        <begin position="270"/>
        <end position="286"/>
    </location>
</feature>
<gene>
    <name evidence="2" type="ORF">BU16DRAFT_559387</name>
</gene>
<evidence type="ECO:0000313" key="2">
    <source>
        <dbReference type="EMBL" id="KAF2497650.1"/>
    </source>
</evidence>
<organism evidence="2 3">
    <name type="scientific">Lophium mytilinum</name>
    <dbReference type="NCBI Taxonomy" id="390894"/>
    <lineage>
        <taxon>Eukaryota</taxon>
        <taxon>Fungi</taxon>
        <taxon>Dikarya</taxon>
        <taxon>Ascomycota</taxon>
        <taxon>Pezizomycotina</taxon>
        <taxon>Dothideomycetes</taxon>
        <taxon>Pleosporomycetidae</taxon>
        <taxon>Mytilinidiales</taxon>
        <taxon>Mytilinidiaceae</taxon>
        <taxon>Lophium</taxon>
    </lineage>
</organism>
<evidence type="ECO:0000313" key="3">
    <source>
        <dbReference type="Proteomes" id="UP000799750"/>
    </source>
</evidence>
<dbReference type="AlphaFoldDB" id="A0A6A6R138"/>
<dbReference type="OrthoDB" id="1918685at2759"/>